<proteinExistence type="predicted"/>
<reference evidence="1" key="1">
    <citation type="journal article" date="2021" name="Proc. Natl. Acad. Sci. U.S.A.">
        <title>A Catalog of Tens of Thousands of Viruses from Human Metagenomes Reveals Hidden Associations with Chronic Diseases.</title>
        <authorList>
            <person name="Tisza M.J."/>
            <person name="Buck C.B."/>
        </authorList>
    </citation>
    <scope>NUCLEOTIDE SEQUENCE</scope>
    <source>
        <strain evidence="1">CtjOC2</strain>
    </source>
</reference>
<name>A0A8S5Q7Z3_9CAUD</name>
<sequence>MIRHPEIRDALYENEKNKLRLEMKRERLQAANRCCALEATGYHPHQQIHICARRSGHRGDHHDYDTGFHWKWDKEEGTTK</sequence>
<dbReference type="EMBL" id="BK015605">
    <property type="protein sequence ID" value="DAE15455.1"/>
    <property type="molecule type" value="Genomic_DNA"/>
</dbReference>
<accession>A0A8S5Q7Z3</accession>
<organism evidence="1">
    <name type="scientific">Siphoviridae sp. ctjOC2</name>
    <dbReference type="NCBI Taxonomy" id="2825632"/>
    <lineage>
        <taxon>Viruses</taxon>
        <taxon>Duplodnaviria</taxon>
        <taxon>Heunggongvirae</taxon>
        <taxon>Uroviricota</taxon>
        <taxon>Caudoviricetes</taxon>
    </lineage>
</organism>
<evidence type="ECO:0000313" key="1">
    <source>
        <dbReference type="EMBL" id="DAE15455.1"/>
    </source>
</evidence>
<protein>
    <submittedName>
        <fullName evidence="1">Uncharacterized protein</fullName>
    </submittedName>
</protein>